<feature type="transmembrane region" description="Helical" evidence="9">
    <location>
        <begin position="218"/>
        <end position="241"/>
    </location>
</feature>
<evidence type="ECO:0000256" key="4">
    <source>
        <dbReference type="ARBA" id="ARBA00022519"/>
    </source>
</evidence>
<feature type="transmembrane region" description="Helical" evidence="9">
    <location>
        <begin position="275"/>
        <end position="294"/>
    </location>
</feature>
<comment type="caution">
    <text evidence="10">The sequence shown here is derived from an EMBL/GenBank/DDBJ whole genome shotgun (WGS) entry which is preliminary data.</text>
</comment>
<evidence type="ECO:0000256" key="5">
    <source>
        <dbReference type="ARBA" id="ARBA00022692"/>
    </source>
</evidence>
<dbReference type="InterPro" id="IPR013059">
    <property type="entry name" value="Trp_tyr_transpt"/>
</dbReference>
<keyword evidence="6" id="KW-0029">Amino-acid transport</keyword>
<feature type="transmembrane region" description="Helical" evidence="9">
    <location>
        <begin position="380"/>
        <end position="398"/>
    </location>
</feature>
<feature type="transmembrane region" description="Helical" evidence="9">
    <location>
        <begin position="314"/>
        <end position="332"/>
    </location>
</feature>
<dbReference type="AlphaFoldDB" id="A0A370GHX0"/>
<feature type="transmembrane region" description="Helical" evidence="9">
    <location>
        <begin position="338"/>
        <end position="359"/>
    </location>
</feature>
<dbReference type="Pfam" id="PF03222">
    <property type="entry name" value="Trp_Tyr_perm"/>
    <property type="match status" value="1"/>
</dbReference>
<organism evidence="10 11">
    <name type="scientific">Aquicella lusitana</name>
    <dbReference type="NCBI Taxonomy" id="254246"/>
    <lineage>
        <taxon>Bacteria</taxon>
        <taxon>Pseudomonadati</taxon>
        <taxon>Pseudomonadota</taxon>
        <taxon>Gammaproteobacteria</taxon>
        <taxon>Legionellales</taxon>
        <taxon>Coxiellaceae</taxon>
        <taxon>Aquicella</taxon>
    </lineage>
</organism>
<feature type="transmembrane region" description="Helical" evidence="9">
    <location>
        <begin position="39"/>
        <end position="61"/>
    </location>
</feature>
<reference evidence="10 11" key="1">
    <citation type="submission" date="2018-07" db="EMBL/GenBank/DDBJ databases">
        <title>Genomic Encyclopedia of Type Strains, Phase IV (KMG-IV): sequencing the most valuable type-strain genomes for metagenomic binning, comparative biology and taxonomic classification.</title>
        <authorList>
            <person name="Goeker M."/>
        </authorList>
    </citation>
    <scope>NUCLEOTIDE SEQUENCE [LARGE SCALE GENOMIC DNA]</scope>
    <source>
        <strain evidence="10 11">DSM 16500</strain>
    </source>
</reference>
<sequence>MNSRMLGGVLLVVGTTIGAGMLALPVATAQLGFWGSLLLLLSCWAVMTACAFLFLEVNLWLPSHTNFISMTGATLGKTGQAVAWVVYLLLLYSILSAYIAGGGDLFHYLLAASGITIPLALASILFTSLLGFVVYFGIRWVDYVNRCLMFGKLGAFILLVMLIFPFVSMANLDAGSMKYVTSPTSMMVTTTAFTCLMIIPSLRAYLGDDVRVLRKVIFIGMLIPLLCYIAWDAAIMGVIPLEGQMGLKQMLHSSSSNSDLVVALTSLLQKDKVTVLARFFTSICMATSFLSISLCLSDFLSDGLRISKQGISRVLIYAMTFLPPVMVVLLYPDAFIRGLSYAGICCFILMILFPPLMVWRGRYHLALTKAQADYQVGGGKFLLALLLIFATLMIGFGFEGTV</sequence>
<dbReference type="OrthoDB" id="18749at2"/>
<dbReference type="GO" id="GO:0015173">
    <property type="term" value="F:aromatic amino acid transmembrane transporter activity"/>
    <property type="evidence" value="ECO:0007669"/>
    <property type="project" value="InterPro"/>
</dbReference>
<feature type="transmembrane region" description="Helical" evidence="9">
    <location>
        <begin position="81"/>
        <end position="99"/>
    </location>
</feature>
<accession>A0A370GHX0</accession>
<dbReference type="InterPro" id="IPR018227">
    <property type="entry name" value="Amino_acid_transport_2"/>
</dbReference>
<keyword evidence="7 9" id="KW-1133">Transmembrane helix</keyword>
<dbReference type="PANTHER" id="PTHR46997">
    <property type="entry name" value="LOW AFFINITY TRYPTOPHAN PERMEASE-RELATED"/>
    <property type="match status" value="1"/>
</dbReference>
<evidence type="ECO:0000256" key="1">
    <source>
        <dbReference type="ARBA" id="ARBA00004429"/>
    </source>
</evidence>
<keyword evidence="2" id="KW-0813">Transport</keyword>
<evidence type="ECO:0000256" key="3">
    <source>
        <dbReference type="ARBA" id="ARBA00022475"/>
    </source>
</evidence>
<gene>
    <name evidence="10" type="ORF">C8D86_11931</name>
</gene>
<evidence type="ECO:0000256" key="2">
    <source>
        <dbReference type="ARBA" id="ARBA00022448"/>
    </source>
</evidence>
<feature type="transmembrane region" description="Helical" evidence="9">
    <location>
        <begin position="105"/>
        <end position="138"/>
    </location>
</feature>
<dbReference type="RefSeq" id="WP_114834917.1">
    <property type="nucleotide sequence ID" value="NZ_LR699114.1"/>
</dbReference>
<dbReference type="PANTHER" id="PTHR46997:SF2">
    <property type="entry name" value="TYROSINE-SPECIFIC TRANSPORT SYSTEM"/>
    <property type="match status" value="1"/>
</dbReference>
<protein>
    <submittedName>
        <fullName evidence="10">Tyrosine-specific transport protein</fullName>
    </submittedName>
</protein>
<keyword evidence="4" id="KW-0997">Cell inner membrane</keyword>
<evidence type="ECO:0000313" key="10">
    <source>
        <dbReference type="EMBL" id="RDI41513.1"/>
    </source>
</evidence>
<proteinExistence type="predicted"/>
<keyword evidence="3" id="KW-1003">Cell membrane</keyword>
<keyword evidence="8 9" id="KW-0472">Membrane</keyword>
<comment type="subcellular location">
    <subcellularLocation>
        <location evidence="1">Cell inner membrane</location>
        <topology evidence="1">Multi-pass membrane protein</topology>
    </subcellularLocation>
</comment>
<evidence type="ECO:0000256" key="8">
    <source>
        <dbReference type="ARBA" id="ARBA00023136"/>
    </source>
</evidence>
<evidence type="ECO:0000256" key="9">
    <source>
        <dbReference type="SAM" id="Phobius"/>
    </source>
</evidence>
<dbReference type="Proteomes" id="UP000254720">
    <property type="component" value="Unassembled WGS sequence"/>
</dbReference>
<keyword evidence="11" id="KW-1185">Reference proteome</keyword>
<feature type="transmembrane region" description="Helical" evidence="9">
    <location>
        <begin position="184"/>
        <end position="206"/>
    </location>
</feature>
<evidence type="ECO:0000313" key="11">
    <source>
        <dbReference type="Proteomes" id="UP000254720"/>
    </source>
</evidence>
<name>A0A370GHX0_9COXI</name>
<dbReference type="EMBL" id="QQAX01000019">
    <property type="protein sequence ID" value="RDI41513.1"/>
    <property type="molecule type" value="Genomic_DNA"/>
</dbReference>
<dbReference type="GO" id="GO:0003333">
    <property type="term" value="P:amino acid transmembrane transport"/>
    <property type="evidence" value="ECO:0007669"/>
    <property type="project" value="InterPro"/>
</dbReference>
<dbReference type="PRINTS" id="PR00166">
    <property type="entry name" value="AROAAPRMEASE"/>
</dbReference>
<dbReference type="GO" id="GO:0005886">
    <property type="term" value="C:plasma membrane"/>
    <property type="evidence" value="ECO:0007669"/>
    <property type="project" value="UniProtKB-SubCell"/>
</dbReference>
<keyword evidence="5 9" id="KW-0812">Transmembrane</keyword>
<feature type="transmembrane region" description="Helical" evidence="9">
    <location>
        <begin position="150"/>
        <end position="172"/>
    </location>
</feature>
<dbReference type="Gene3D" id="1.20.1740.10">
    <property type="entry name" value="Amino acid/polyamine transporter I"/>
    <property type="match status" value="1"/>
</dbReference>
<evidence type="ECO:0000256" key="7">
    <source>
        <dbReference type="ARBA" id="ARBA00022989"/>
    </source>
</evidence>
<evidence type="ECO:0000256" key="6">
    <source>
        <dbReference type="ARBA" id="ARBA00022970"/>
    </source>
</evidence>